<evidence type="ECO:0000313" key="2">
    <source>
        <dbReference type="EMBL" id="CAK9167798.1"/>
    </source>
</evidence>
<keyword evidence="3" id="KW-1185">Reference proteome</keyword>
<comment type="caution">
    <text evidence="2">The sequence shown here is derived from an EMBL/GenBank/DDBJ whole genome shotgun (WGS) entry which is preliminary data.</text>
</comment>
<dbReference type="EMBL" id="CAUOFW020004941">
    <property type="protein sequence ID" value="CAK9167798.1"/>
    <property type="molecule type" value="Genomic_DNA"/>
</dbReference>
<gene>
    <name evidence="2" type="ORF">ILEXP_LOCUS37102</name>
</gene>
<reference evidence="2 3" key="1">
    <citation type="submission" date="2024-02" db="EMBL/GenBank/DDBJ databases">
        <authorList>
            <person name="Vignale AGUSTIN F."/>
            <person name="Sosa J E."/>
            <person name="Modenutti C."/>
        </authorList>
    </citation>
    <scope>NUCLEOTIDE SEQUENCE [LARGE SCALE GENOMIC DNA]</scope>
</reference>
<proteinExistence type="predicted"/>
<dbReference type="AlphaFoldDB" id="A0ABC8TEH9"/>
<name>A0ABC8TEH9_9AQUA</name>
<dbReference type="Proteomes" id="UP001642360">
    <property type="component" value="Unassembled WGS sequence"/>
</dbReference>
<evidence type="ECO:0000256" key="1">
    <source>
        <dbReference type="SAM" id="MobiDB-lite"/>
    </source>
</evidence>
<accession>A0ABC8TEH9</accession>
<protein>
    <submittedName>
        <fullName evidence="2">Uncharacterized protein</fullName>
    </submittedName>
</protein>
<organism evidence="2 3">
    <name type="scientific">Ilex paraguariensis</name>
    <name type="common">yerba mate</name>
    <dbReference type="NCBI Taxonomy" id="185542"/>
    <lineage>
        <taxon>Eukaryota</taxon>
        <taxon>Viridiplantae</taxon>
        <taxon>Streptophyta</taxon>
        <taxon>Embryophyta</taxon>
        <taxon>Tracheophyta</taxon>
        <taxon>Spermatophyta</taxon>
        <taxon>Magnoliopsida</taxon>
        <taxon>eudicotyledons</taxon>
        <taxon>Gunneridae</taxon>
        <taxon>Pentapetalae</taxon>
        <taxon>asterids</taxon>
        <taxon>campanulids</taxon>
        <taxon>Aquifoliales</taxon>
        <taxon>Aquifoliaceae</taxon>
        <taxon>Ilex</taxon>
    </lineage>
</organism>
<feature type="compositionally biased region" description="Basic and acidic residues" evidence="1">
    <location>
        <begin position="108"/>
        <end position="119"/>
    </location>
</feature>
<feature type="region of interest" description="Disordered" evidence="1">
    <location>
        <begin position="98"/>
        <end position="142"/>
    </location>
</feature>
<feature type="compositionally biased region" description="Polar residues" evidence="1">
    <location>
        <begin position="120"/>
        <end position="135"/>
    </location>
</feature>
<evidence type="ECO:0000313" key="3">
    <source>
        <dbReference type="Proteomes" id="UP001642360"/>
    </source>
</evidence>
<sequence>MRSAQNLGQVYVTKGIFPPIKTHGQIGETLELYQGTNKVMEEILSRIHHDENLTLIRNTVELGNSKDKCQEASSTCGSVLNAMGLDDLDLGKARYYVTEPPKSPIHNTETDHPPHEPKNIESTSSTQDDPNQLQRDPSGLRLTIDFERMTLKEKSPRKRDLY</sequence>